<dbReference type="EMBL" id="CP003915">
    <property type="protein sequence ID" value="AHG65622.1"/>
    <property type="molecule type" value="Genomic_DNA"/>
</dbReference>
<evidence type="ECO:0000259" key="2">
    <source>
        <dbReference type="Pfam" id="PF00296"/>
    </source>
</evidence>
<dbReference type="PANTHER" id="PTHR30137:SF6">
    <property type="entry name" value="LUCIFERASE-LIKE MONOOXYGENASE"/>
    <property type="match status" value="1"/>
</dbReference>
<dbReference type="RefSeq" id="WP_025374319.1">
    <property type="nucleotide sequence ID" value="NZ_CP003915.1"/>
</dbReference>
<evidence type="ECO:0000313" key="3">
    <source>
        <dbReference type="EMBL" id="AHG65622.1"/>
    </source>
</evidence>
<name>W0PID1_ADVMD</name>
<feature type="domain" description="Luciferase-like" evidence="2">
    <location>
        <begin position="1"/>
        <end position="244"/>
    </location>
</feature>
<organism evidence="3 4">
    <name type="scientific">Advenella mimigardefordensis (strain DSM 17166 / LMG 22922 / DPN7)</name>
    <dbReference type="NCBI Taxonomy" id="1247726"/>
    <lineage>
        <taxon>Bacteria</taxon>
        <taxon>Pseudomonadati</taxon>
        <taxon>Pseudomonadota</taxon>
        <taxon>Betaproteobacteria</taxon>
        <taxon>Burkholderiales</taxon>
        <taxon>Alcaligenaceae</taxon>
    </lineage>
</organism>
<comment type="similarity">
    <text evidence="1">To bacterial alkanal monooxygenase alpha and beta chains.</text>
</comment>
<dbReference type="KEGG" id="amim:MIM_c35620"/>
<dbReference type="Gene3D" id="3.20.20.30">
    <property type="entry name" value="Luciferase-like domain"/>
    <property type="match status" value="1"/>
</dbReference>
<evidence type="ECO:0000256" key="1">
    <source>
        <dbReference type="ARBA" id="ARBA00007789"/>
    </source>
</evidence>
<accession>W0PID1</accession>
<sequence>MKLSLLDQVQIGTGRDSASAIADTIALSRHLDKLGFTRHWIVEHHAVPYEACVDPMVLACALAAATTNIRIGVGGVLLNNYSPYKVAESAQTLAALYPGRFDLGLGQSVSGPLPDLALQPDRSRPLLHDQGDKIHELLGHLFADLPADHAFARLKVMPDVAPVLPWVMAVSPASAARAGVLGLPLALSAFHKPELAVASAASYRSSFQASRRKGLPQSPQLFLAIRLSTGVDQNQAERLAMPMRWCFDQRRRLDTMPDRLPSVEEAVTLAGGVWPAETAEWPMYTICSLRDLRDRLHTMAHAVDCDEIMLQDVLPDPDMRLAHYTAIAQALAN</sequence>
<gene>
    <name evidence="3" type="ORF">MIM_c35620</name>
</gene>
<dbReference type="GO" id="GO:0005829">
    <property type="term" value="C:cytosol"/>
    <property type="evidence" value="ECO:0007669"/>
    <property type="project" value="TreeGrafter"/>
</dbReference>
<dbReference type="InterPro" id="IPR011251">
    <property type="entry name" value="Luciferase-like_dom"/>
</dbReference>
<protein>
    <submittedName>
        <fullName evidence="3">Putative FMN-dependent luciferase family oxidoreductase</fullName>
    </submittedName>
</protein>
<dbReference type="Proteomes" id="UP000019095">
    <property type="component" value="Chromosome"/>
</dbReference>
<dbReference type="InterPro" id="IPR019949">
    <property type="entry name" value="CmoO-like"/>
</dbReference>
<keyword evidence="4" id="KW-1185">Reference proteome</keyword>
<dbReference type="OrthoDB" id="7055978at2"/>
<dbReference type="PATRIC" id="fig|1247726.3.peg.3941"/>
<dbReference type="GO" id="GO:0016705">
    <property type="term" value="F:oxidoreductase activity, acting on paired donors, with incorporation or reduction of molecular oxygen"/>
    <property type="evidence" value="ECO:0007669"/>
    <property type="project" value="InterPro"/>
</dbReference>
<dbReference type="AlphaFoldDB" id="W0PID1"/>
<dbReference type="SUPFAM" id="SSF51679">
    <property type="entry name" value="Bacterial luciferase-like"/>
    <property type="match status" value="1"/>
</dbReference>
<dbReference type="PANTHER" id="PTHR30137">
    <property type="entry name" value="LUCIFERASE-LIKE MONOOXYGENASE"/>
    <property type="match status" value="1"/>
</dbReference>
<dbReference type="InterPro" id="IPR036661">
    <property type="entry name" value="Luciferase-like_sf"/>
</dbReference>
<reference evidence="3 4" key="1">
    <citation type="journal article" date="2014" name="Microbiology">
        <title>Unravelling the complete genome sequence of Advenella mimigardefordensis strain DPN7T and novel insights in the catabolism of the xenobiotic polythioester precursor 3,3'-dithiodipropionate.</title>
        <authorList>
            <person name="Wubbeler J.H."/>
            <person name="Hiessl S."/>
            <person name="Schuldes J."/>
            <person name="Thurmer A."/>
            <person name="Daniel R."/>
            <person name="Steinbuchel A."/>
        </authorList>
    </citation>
    <scope>NUCLEOTIDE SEQUENCE [LARGE SCALE GENOMIC DNA]</scope>
    <source>
        <strain evidence="4">DSM 17166 / LMG 22922 / DPN7</strain>
    </source>
</reference>
<dbReference type="NCBIfam" id="TIGR03558">
    <property type="entry name" value="oxido_grp_1"/>
    <property type="match status" value="1"/>
</dbReference>
<dbReference type="Pfam" id="PF00296">
    <property type="entry name" value="Bac_luciferase"/>
    <property type="match status" value="1"/>
</dbReference>
<dbReference type="InterPro" id="IPR050766">
    <property type="entry name" value="Bact_Lucif_Oxidored"/>
</dbReference>
<dbReference type="HOGENOM" id="CLU_027853_9_0_4"/>
<dbReference type="STRING" id="1247726.MIM_c35620"/>
<proteinExistence type="predicted"/>
<evidence type="ECO:0000313" key="4">
    <source>
        <dbReference type="Proteomes" id="UP000019095"/>
    </source>
</evidence>
<dbReference type="eggNOG" id="COG2141">
    <property type="taxonomic scope" value="Bacteria"/>
</dbReference>
<dbReference type="CDD" id="cd00347">
    <property type="entry name" value="Flavin_utilizing_monoxygenases"/>
    <property type="match status" value="1"/>
</dbReference>